<keyword evidence="8" id="KW-1185">Reference proteome</keyword>
<dbReference type="CDD" id="cd07034">
    <property type="entry name" value="TPP_PYR_PFOR_IOR-alpha_like"/>
    <property type="match status" value="1"/>
</dbReference>
<dbReference type="GO" id="GO:0016491">
    <property type="term" value="F:oxidoreductase activity"/>
    <property type="evidence" value="ECO:0007669"/>
    <property type="project" value="UniProtKB-KW"/>
</dbReference>
<evidence type="ECO:0000256" key="1">
    <source>
        <dbReference type="ARBA" id="ARBA00022723"/>
    </source>
</evidence>
<dbReference type="FunFam" id="3.40.50.970:FF:000039">
    <property type="entry name" value="Indolepyruvate oxidoreductase subunit IorA"/>
    <property type="match status" value="1"/>
</dbReference>
<dbReference type="SUPFAM" id="SSF52518">
    <property type="entry name" value="Thiamin diphosphate-binding fold (THDP-binding)"/>
    <property type="match status" value="2"/>
</dbReference>
<dbReference type="PANTHER" id="PTHR43710:SF6">
    <property type="entry name" value="INDOLEPYRUVATE OXIDOREDUCTASE SUBUNIT IORA"/>
    <property type="match status" value="1"/>
</dbReference>
<feature type="region of interest" description="Disordered" evidence="5">
    <location>
        <begin position="369"/>
        <end position="407"/>
    </location>
</feature>
<dbReference type="GO" id="GO:0030976">
    <property type="term" value="F:thiamine pyrophosphate binding"/>
    <property type="evidence" value="ECO:0007669"/>
    <property type="project" value="InterPro"/>
</dbReference>
<dbReference type="RefSeq" id="WP_012802669.1">
    <property type="nucleotide sequence ID" value="NC_013170.1"/>
</dbReference>
<feature type="compositionally biased region" description="Low complexity" evidence="5">
    <location>
        <begin position="369"/>
        <end position="406"/>
    </location>
</feature>
<evidence type="ECO:0000259" key="6">
    <source>
        <dbReference type="PROSITE" id="PS51379"/>
    </source>
</evidence>
<feature type="domain" description="4Fe-4S ferredoxin-type" evidence="6">
    <location>
        <begin position="690"/>
        <end position="719"/>
    </location>
</feature>
<dbReference type="eggNOG" id="COG4231">
    <property type="taxonomic scope" value="Bacteria"/>
</dbReference>
<keyword evidence="3" id="KW-0408">Iron</keyword>
<dbReference type="CDD" id="cd02008">
    <property type="entry name" value="TPP_IOR_alpha"/>
    <property type="match status" value="1"/>
</dbReference>
<dbReference type="KEGG" id="ccu:Ccur_02530"/>
<proteinExistence type="predicted"/>
<dbReference type="InterPro" id="IPR017900">
    <property type="entry name" value="4Fe4S_Fe_S_CS"/>
</dbReference>
<protein>
    <submittedName>
        <fullName evidence="7">Indolepyruvate ferredoxin oxidreductase, alpha/beta subunit</fullName>
    </submittedName>
</protein>
<reference evidence="7 8" key="1">
    <citation type="journal article" date="2009" name="Stand. Genomic Sci.">
        <title>Complete genome sequence of Cryptobacterium curtum type strain (12-3).</title>
        <authorList>
            <person name="Mavrommatis K."/>
            <person name="Pukall R."/>
            <person name="Rohde C."/>
            <person name="Chen F."/>
            <person name="Sims D."/>
            <person name="Brettin T."/>
            <person name="Kuske C."/>
            <person name="Detter J.C."/>
            <person name="Han C."/>
            <person name="Lapidus A."/>
            <person name="Copeland A."/>
            <person name="Glavina Del Rio T."/>
            <person name="Nolan M."/>
            <person name="Lucas S."/>
            <person name="Tice H."/>
            <person name="Cheng J.F."/>
            <person name="Bruce D."/>
            <person name="Goodwin L."/>
            <person name="Pitluck S."/>
            <person name="Ovchinnikova G."/>
            <person name="Pati A."/>
            <person name="Ivanova N."/>
            <person name="Chen A."/>
            <person name="Palaniappan K."/>
            <person name="Chain P."/>
            <person name="D'haeseleer P."/>
            <person name="Goker M."/>
            <person name="Bristow J."/>
            <person name="Eisen J.A."/>
            <person name="Markowitz V."/>
            <person name="Hugenholtz P."/>
            <person name="Rohde M."/>
            <person name="Klenk H.P."/>
            <person name="Kyrpides N.C."/>
        </authorList>
    </citation>
    <scope>NUCLEOTIDE SEQUENCE [LARGE SCALE GENOMIC DNA]</scope>
    <source>
        <strain evidence="8">ATCC 700683 / DSM 15641 / 12-3</strain>
    </source>
</reference>
<keyword evidence="4" id="KW-0411">Iron-sulfur</keyword>
<dbReference type="EMBL" id="CP001682">
    <property type="protein sequence ID" value="ACU93981.1"/>
    <property type="molecule type" value="Genomic_DNA"/>
</dbReference>
<dbReference type="PANTHER" id="PTHR43710">
    <property type="entry name" value="2-HYDROXYACYL-COA LYASE"/>
    <property type="match status" value="1"/>
</dbReference>
<dbReference type="InterPro" id="IPR017896">
    <property type="entry name" value="4Fe4S_Fe-S-bd"/>
</dbReference>
<evidence type="ECO:0000256" key="2">
    <source>
        <dbReference type="ARBA" id="ARBA00023002"/>
    </source>
</evidence>
<keyword evidence="7" id="KW-0670">Pyruvate</keyword>
<gene>
    <name evidence="7" type="ordered locus">Ccur_02530</name>
</gene>
<evidence type="ECO:0000313" key="7">
    <source>
        <dbReference type="EMBL" id="ACU93981.1"/>
    </source>
</evidence>
<dbReference type="InterPro" id="IPR029061">
    <property type="entry name" value="THDP-binding"/>
</dbReference>
<dbReference type="SUPFAM" id="SSF54862">
    <property type="entry name" value="4Fe-4S ferredoxins"/>
    <property type="match status" value="1"/>
</dbReference>
<dbReference type="Gene3D" id="3.40.50.970">
    <property type="match status" value="2"/>
</dbReference>
<dbReference type="InterPro" id="IPR045025">
    <property type="entry name" value="HACL1-like"/>
</dbReference>
<dbReference type="Gene3D" id="3.30.70.20">
    <property type="match status" value="1"/>
</dbReference>
<dbReference type="InterPro" id="IPR011766">
    <property type="entry name" value="TPP_enzyme_TPP-bd"/>
</dbReference>
<evidence type="ECO:0000256" key="3">
    <source>
        <dbReference type="ARBA" id="ARBA00023004"/>
    </source>
</evidence>
<accession>C7MM41</accession>
<dbReference type="GO" id="GO:0051536">
    <property type="term" value="F:iron-sulfur cluster binding"/>
    <property type="evidence" value="ECO:0007669"/>
    <property type="project" value="UniProtKB-KW"/>
</dbReference>
<dbReference type="Pfam" id="PF01855">
    <property type="entry name" value="POR_N"/>
    <property type="match status" value="1"/>
</dbReference>
<feature type="compositionally biased region" description="Polar residues" evidence="5">
    <location>
        <begin position="670"/>
        <end position="680"/>
    </location>
</feature>
<sequence length="755" mass="79249">MPSKLLMGNEAFAWAALEAGVRVVAGYPGTPSSELIETVARLHAQGIARGVHVEWSTNEKAALEVLAGASASGARALFTCKQVGLNVASDALMSLNYVGVRGGLVLYVADDPGPISSQTEQDTRRFADFAKVPVLDPATPDQGYEMMHHAFDLSEKYATPVIVRPTTRICHASTFFEMPSSTTARPIPEGGFERDSKWVIFPRRSYQAHGEINRRLPDIAAQESRGVFNPSTECGTNSQRGIVAGGVSVQYVKEALSRWEQRLAAVGKVMPAYKFMQVGTPFPFPEEAALRFIDGLSELLVFEELDSVIEDGLLALVGAHHLSVDIKGRRTGDTLDRGENTVEDAETRLGVFLGLTDLIEEKGAASFSSSSSASSLSASSPSATSRSSSTESSASSAHSSSASSLAEEVHPPLRPPVLCAGCPHRGAFFALKRALRGRKHVFCGDIGCYTLGNAKPLEAVDTCLCMGAGITMAQGMATVEPDRACVAFIGDSTFFASGLTGIANAVYNQHDITVCVLDNSTTAMTGGQPHPGTGTTLMGQVGEAIDIEGVLRALGMKCVTRANPLYVRESVKAAKEALDFKGPSAVLFESPCTQIVPPEPAALVDPARCTACRVCIESIGCPAMSMIPRADVLATEDAPASGDVPAASDASAADGTSAVGSLPTTDKDPGQSSAPAASSHNGKAAQAYTSIMNIDPTLCYGCGLCVDVCPYHAISAAVRNEGRLPFAQACEKGRLRLADSAGLSRGAQQKEGRHA</sequence>
<dbReference type="GO" id="GO:0000287">
    <property type="term" value="F:magnesium ion binding"/>
    <property type="evidence" value="ECO:0007669"/>
    <property type="project" value="UniProtKB-ARBA"/>
</dbReference>
<dbReference type="Proteomes" id="UP000000954">
    <property type="component" value="Chromosome"/>
</dbReference>
<evidence type="ECO:0000256" key="4">
    <source>
        <dbReference type="ARBA" id="ARBA00023014"/>
    </source>
</evidence>
<feature type="region of interest" description="Disordered" evidence="5">
    <location>
        <begin position="639"/>
        <end position="680"/>
    </location>
</feature>
<evidence type="ECO:0000256" key="5">
    <source>
        <dbReference type="SAM" id="MobiDB-lite"/>
    </source>
</evidence>
<dbReference type="PROSITE" id="PS00198">
    <property type="entry name" value="4FE4S_FER_1"/>
    <property type="match status" value="1"/>
</dbReference>
<evidence type="ECO:0000313" key="8">
    <source>
        <dbReference type="Proteomes" id="UP000000954"/>
    </source>
</evidence>
<dbReference type="HOGENOM" id="CLU_017727_0_0_11"/>
<dbReference type="STRING" id="469378.Ccur_02530"/>
<organism evidence="7 8">
    <name type="scientific">Cryptobacterium curtum (strain ATCC 700683 / DSM 15641 / CCUG 43107 / 12-3)</name>
    <dbReference type="NCBI Taxonomy" id="469378"/>
    <lineage>
        <taxon>Bacteria</taxon>
        <taxon>Bacillati</taxon>
        <taxon>Actinomycetota</taxon>
        <taxon>Coriobacteriia</taxon>
        <taxon>Eggerthellales</taxon>
        <taxon>Eggerthellaceae</taxon>
        <taxon>Cryptobacterium</taxon>
    </lineage>
</organism>
<keyword evidence="2" id="KW-0560">Oxidoreductase</keyword>
<dbReference type="PROSITE" id="PS51379">
    <property type="entry name" value="4FE4S_FER_2"/>
    <property type="match status" value="2"/>
</dbReference>
<keyword evidence="1" id="KW-0479">Metal-binding</keyword>
<feature type="domain" description="4Fe-4S ferredoxin-type" evidence="6">
    <location>
        <begin position="600"/>
        <end position="631"/>
    </location>
</feature>
<name>C7MM41_CRYCD</name>
<feature type="compositionally biased region" description="Low complexity" evidence="5">
    <location>
        <begin position="639"/>
        <end position="661"/>
    </location>
</feature>
<dbReference type="eggNOG" id="COG1145">
    <property type="taxonomic scope" value="Bacteria"/>
</dbReference>
<dbReference type="AlphaFoldDB" id="C7MM41"/>
<dbReference type="InterPro" id="IPR002880">
    <property type="entry name" value="Pyrv_Fd/Flavodoxin_OxRdtase_N"/>
</dbReference>
<dbReference type="Pfam" id="PF02775">
    <property type="entry name" value="TPP_enzyme_C"/>
    <property type="match status" value="1"/>
</dbReference>
<dbReference type="Pfam" id="PF00037">
    <property type="entry name" value="Fer4"/>
    <property type="match status" value="1"/>
</dbReference>